<dbReference type="OrthoDB" id="4529782at2"/>
<dbReference type="InterPro" id="IPR011010">
    <property type="entry name" value="DNA_brk_join_enz"/>
</dbReference>
<dbReference type="SUPFAM" id="SSF56349">
    <property type="entry name" value="DNA breaking-rejoining enzymes"/>
    <property type="match status" value="1"/>
</dbReference>
<keyword evidence="9" id="KW-1185">Reference proteome</keyword>
<feature type="domain" description="Tyr recombinase" evidence="6">
    <location>
        <begin position="160"/>
        <end position="342"/>
    </location>
</feature>
<dbReference type="KEGG" id="sact:DMT42_11070"/>
<dbReference type="PROSITE" id="PS51898">
    <property type="entry name" value="TYR_RECOMBINASE"/>
    <property type="match status" value="1"/>
</dbReference>
<proteinExistence type="inferred from homology"/>
<keyword evidence="3" id="KW-0233">DNA recombination</keyword>
<dbReference type="Proteomes" id="UP000247634">
    <property type="component" value="Chromosome"/>
</dbReference>
<dbReference type="Gene3D" id="1.10.150.130">
    <property type="match status" value="1"/>
</dbReference>
<dbReference type="GO" id="GO:0006310">
    <property type="term" value="P:DNA recombination"/>
    <property type="evidence" value="ECO:0007669"/>
    <property type="project" value="UniProtKB-KW"/>
</dbReference>
<comment type="similarity">
    <text evidence="1">Belongs to the 'phage' integrase family.</text>
</comment>
<evidence type="ECO:0000256" key="4">
    <source>
        <dbReference type="PROSITE-ProRule" id="PRU01248"/>
    </source>
</evidence>
<evidence type="ECO:0000313" key="9">
    <source>
        <dbReference type="Proteomes" id="UP000247634"/>
    </source>
</evidence>
<evidence type="ECO:0000256" key="3">
    <source>
        <dbReference type="ARBA" id="ARBA00023172"/>
    </source>
</evidence>
<gene>
    <name evidence="8" type="ORF">DMT42_11070</name>
</gene>
<dbReference type="PROSITE" id="PS51900">
    <property type="entry name" value="CB"/>
    <property type="match status" value="1"/>
</dbReference>
<feature type="domain" description="Core-binding (CB)" evidence="7">
    <location>
        <begin position="60"/>
        <end position="139"/>
    </location>
</feature>
<protein>
    <submittedName>
        <fullName evidence="8">Site-specific integrase</fullName>
    </submittedName>
</protein>
<evidence type="ECO:0000256" key="5">
    <source>
        <dbReference type="SAM" id="MobiDB-lite"/>
    </source>
</evidence>
<dbReference type="PANTHER" id="PTHR30349:SF64">
    <property type="entry name" value="PROPHAGE INTEGRASE INTD-RELATED"/>
    <property type="match status" value="1"/>
</dbReference>
<dbReference type="InterPro" id="IPR013762">
    <property type="entry name" value="Integrase-like_cat_sf"/>
</dbReference>
<accession>A0A2U9NZM9</accession>
<dbReference type="CDD" id="cd01189">
    <property type="entry name" value="INT_ICEBs1_C_like"/>
    <property type="match status" value="1"/>
</dbReference>
<evidence type="ECO:0000256" key="1">
    <source>
        <dbReference type="ARBA" id="ARBA00008857"/>
    </source>
</evidence>
<dbReference type="PANTHER" id="PTHR30349">
    <property type="entry name" value="PHAGE INTEGRASE-RELATED"/>
    <property type="match status" value="1"/>
</dbReference>
<dbReference type="Pfam" id="PF26003">
    <property type="entry name" value="Integrase_N_phage"/>
    <property type="match status" value="1"/>
</dbReference>
<keyword evidence="2 4" id="KW-0238">DNA-binding</keyword>
<evidence type="ECO:0000259" key="7">
    <source>
        <dbReference type="PROSITE" id="PS51900"/>
    </source>
</evidence>
<dbReference type="GO" id="GO:0015074">
    <property type="term" value="P:DNA integration"/>
    <property type="evidence" value="ECO:0007669"/>
    <property type="project" value="InterPro"/>
</dbReference>
<sequence>MASKSIAKRPNGKYRARYRDLAGKEHARHFEYKKDAQRWLDEVTAALVTGDYVDPKDKKLTVDQWCDLWIESYAKRESTVRQAKVHLAQIREEFGPLPLMAVDEMAVKRWMARLLREGVSQSYRFALHSRLSQVMRAARRAKKITDNPCSRETSPGGGKQRPYVCTDAQLWQLYEAAEEKYRPAILLGAFAGLRTAEACGLRVADVDLDARTVTPTLQYPDKPLKTEGSVAAVPIPDAFVGELKRLLDGREGGWVLVDDDGGQLGPWKVERHMRRIRRAVPGLSPEFRFHDLRHYYASMLIEAGLSVKVVQQRLRHSKATTTLNTYGHLWPDSDESTRAAVERAMGPLIKKAADPLRTVEESAEGPSSSEPS</sequence>
<dbReference type="RefSeq" id="WP_110627731.1">
    <property type="nucleotide sequence ID" value="NZ_CP029788.1"/>
</dbReference>
<dbReference type="Gene3D" id="1.10.443.10">
    <property type="entry name" value="Intergrase catalytic core"/>
    <property type="match status" value="1"/>
</dbReference>
<dbReference type="InterPro" id="IPR044068">
    <property type="entry name" value="CB"/>
</dbReference>
<name>A0A2U9NZM9_STRAS</name>
<evidence type="ECO:0000313" key="8">
    <source>
        <dbReference type="EMBL" id="AWT42810.1"/>
    </source>
</evidence>
<dbReference type="EMBL" id="CP029788">
    <property type="protein sequence ID" value="AWT42810.1"/>
    <property type="molecule type" value="Genomic_DNA"/>
</dbReference>
<dbReference type="InterPro" id="IPR010998">
    <property type="entry name" value="Integrase_recombinase_N"/>
</dbReference>
<dbReference type="AlphaFoldDB" id="A0A2U9NZM9"/>
<evidence type="ECO:0000256" key="2">
    <source>
        <dbReference type="ARBA" id="ARBA00023125"/>
    </source>
</evidence>
<dbReference type="InterPro" id="IPR002104">
    <property type="entry name" value="Integrase_catalytic"/>
</dbReference>
<dbReference type="InterPro" id="IPR050090">
    <property type="entry name" value="Tyrosine_recombinase_XerCD"/>
</dbReference>
<dbReference type="InterPro" id="IPR058717">
    <property type="entry name" value="Phage_L5_Integrase_N"/>
</dbReference>
<evidence type="ECO:0000259" key="6">
    <source>
        <dbReference type="PROSITE" id="PS51898"/>
    </source>
</evidence>
<dbReference type="GO" id="GO:0003677">
    <property type="term" value="F:DNA binding"/>
    <property type="evidence" value="ECO:0007669"/>
    <property type="project" value="UniProtKB-UniRule"/>
</dbReference>
<reference evidence="8 9" key="1">
    <citation type="submission" date="2018-06" db="EMBL/GenBank/DDBJ databases">
        <title>The complete genome sequence of a nosiheptide producer Streptomyces actuosus ATCC 25421: deducing the ability of producing a new class III lantibiotics.</title>
        <authorList>
            <person name="Liu W."/>
            <person name="Sun F."/>
            <person name="Hu Y."/>
        </authorList>
    </citation>
    <scope>NUCLEOTIDE SEQUENCE [LARGE SCALE GENOMIC DNA]</scope>
    <source>
        <strain evidence="8 9">ATCC 25421</strain>
    </source>
</reference>
<dbReference type="Pfam" id="PF00589">
    <property type="entry name" value="Phage_integrase"/>
    <property type="match status" value="1"/>
</dbReference>
<feature type="region of interest" description="Disordered" evidence="5">
    <location>
        <begin position="351"/>
        <end position="372"/>
    </location>
</feature>
<organism evidence="8 9">
    <name type="scientific">Streptomyces actuosus</name>
    <dbReference type="NCBI Taxonomy" id="1885"/>
    <lineage>
        <taxon>Bacteria</taxon>
        <taxon>Bacillati</taxon>
        <taxon>Actinomycetota</taxon>
        <taxon>Actinomycetes</taxon>
        <taxon>Kitasatosporales</taxon>
        <taxon>Streptomycetaceae</taxon>
        <taxon>Streptomyces</taxon>
    </lineage>
</organism>
<feature type="compositionally biased region" description="Basic and acidic residues" evidence="5">
    <location>
        <begin position="351"/>
        <end position="360"/>
    </location>
</feature>